<evidence type="ECO:0000256" key="2">
    <source>
        <dbReference type="ARBA" id="ARBA00022490"/>
    </source>
</evidence>
<dbReference type="PIRSF" id="PIRSF004682">
    <property type="entry name" value="GmhB"/>
    <property type="match status" value="1"/>
</dbReference>
<dbReference type="NCBIfam" id="TIGR01662">
    <property type="entry name" value="HAD-SF-IIIA"/>
    <property type="match status" value="1"/>
</dbReference>
<dbReference type="InterPro" id="IPR036412">
    <property type="entry name" value="HAD-like_sf"/>
</dbReference>
<dbReference type="Pfam" id="PF13242">
    <property type="entry name" value="Hydrolase_like"/>
    <property type="match status" value="1"/>
</dbReference>
<dbReference type="NCBIfam" id="TIGR01656">
    <property type="entry name" value="Histidinol-ppas"/>
    <property type="match status" value="1"/>
</dbReference>
<evidence type="ECO:0000256" key="4">
    <source>
        <dbReference type="ARBA" id="ARBA00022801"/>
    </source>
</evidence>
<keyword evidence="5 7" id="KW-0119">Carbohydrate metabolism</keyword>
<accession>A0ABT1BKD3</accession>
<dbReference type="GO" id="GO:0034200">
    <property type="term" value="F:D-glycero-beta-D-manno-heptose 1,7-bisphosphate 7-phosphatase activity"/>
    <property type="evidence" value="ECO:0007669"/>
    <property type="project" value="UniProtKB-EC"/>
</dbReference>
<evidence type="ECO:0000256" key="6">
    <source>
        <dbReference type="ARBA" id="ARBA00031828"/>
    </source>
</evidence>
<dbReference type="SUPFAM" id="SSF56784">
    <property type="entry name" value="HAD-like"/>
    <property type="match status" value="1"/>
</dbReference>
<dbReference type="EC" id="3.1.3.-" evidence="7"/>
<dbReference type="InterPro" id="IPR023214">
    <property type="entry name" value="HAD_sf"/>
</dbReference>
<dbReference type="NCBIfam" id="TIGR00213">
    <property type="entry name" value="GmhB_yaeD"/>
    <property type="match status" value="1"/>
</dbReference>
<evidence type="ECO:0000256" key="7">
    <source>
        <dbReference type="PIRNR" id="PIRNR004682"/>
    </source>
</evidence>
<proteinExistence type="inferred from homology"/>
<dbReference type="PANTHER" id="PTHR42891">
    <property type="entry name" value="D-GLYCERO-BETA-D-MANNO-HEPTOSE-1,7-BISPHOSPHATE 7-PHOSPHATASE"/>
    <property type="match status" value="1"/>
</dbReference>
<name>A0ABT1BKD3_9BURK</name>
<dbReference type="NCBIfam" id="NF006506">
    <property type="entry name" value="PRK08942.1"/>
    <property type="match status" value="1"/>
</dbReference>
<keyword evidence="9" id="KW-1185">Reference proteome</keyword>
<dbReference type="InterPro" id="IPR006549">
    <property type="entry name" value="HAD-SF_hydro_IIIA"/>
</dbReference>
<dbReference type="InterPro" id="IPR006543">
    <property type="entry name" value="Histidinol-phos"/>
</dbReference>
<dbReference type="Proteomes" id="UP001204851">
    <property type="component" value="Unassembled WGS sequence"/>
</dbReference>
<dbReference type="InterPro" id="IPR004446">
    <property type="entry name" value="Heptose_bisP_phosphatase"/>
</dbReference>
<comment type="subcellular location">
    <subcellularLocation>
        <location evidence="1 7">Cytoplasm</location>
    </subcellularLocation>
</comment>
<protein>
    <recommendedName>
        <fullName evidence="6 7">D,D-heptose 1,7-bisphosphate phosphatase</fullName>
        <ecNumber evidence="7">3.1.3.-</ecNumber>
    </recommendedName>
</protein>
<sequence>MSDAKIAFLDRDGVVNVDVAYLSRWEDFRFVPGTVDALRQLQSQGYQLVVVTNQSGIARGYYSEEDYQALTRRMRQALADEGVTLAGIYHCPHLPRAEVARYALDCDCRKPAPGMILRAATDLSADLHASILVGDKGSDIQAARAAGVGRAFLVRSGQALTLEECASADACFDDLADCVRHLGA</sequence>
<keyword evidence="4 7" id="KW-0378">Hydrolase</keyword>
<evidence type="ECO:0000256" key="1">
    <source>
        <dbReference type="ARBA" id="ARBA00004496"/>
    </source>
</evidence>
<evidence type="ECO:0000256" key="3">
    <source>
        <dbReference type="ARBA" id="ARBA00022723"/>
    </source>
</evidence>
<reference evidence="8 9" key="1">
    <citation type="submission" date="2022-06" db="EMBL/GenBank/DDBJ databases">
        <title>Ideonella sp. NS12-5 Genome sequencing and assembly.</title>
        <authorList>
            <person name="Jung Y."/>
        </authorList>
    </citation>
    <scope>NUCLEOTIDE SEQUENCE [LARGE SCALE GENOMIC DNA]</scope>
    <source>
        <strain evidence="8 9">NS12-5</strain>
    </source>
</reference>
<dbReference type="CDD" id="cd07503">
    <property type="entry name" value="HAD_HisB-N"/>
    <property type="match status" value="1"/>
</dbReference>
<evidence type="ECO:0000313" key="8">
    <source>
        <dbReference type="EMBL" id="MCO5976671.1"/>
    </source>
</evidence>
<comment type="caution">
    <text evidence="8">The sequence shown here is derived from an EMBL/GenBank/DDBJ whole genome shotgun (WGS) entry which is preliminary data.</text>
</comment>
<evidence type="ECO:0000313" key="9">
    <source>
        <dbReference type="Proteomes" id="UP001204851"/>
    </source>
</evidence>
<dbReference type="Gene3D" id="3.40.50.1000">
    <property type="entry name" value="HAD superfamily/HAD-like"/>
    <property type="match status" value="1"/>
</dbReference>
<evidence type="ECO:0000256" key="5">
    <source>
        <dbReference type="ARBA" id="ARBA00023277"/>
    </source>
</evidence>
<organism evidence="8 9">
    <name type="scientific">Ideonella oryzae</name>
    <dbReference type="NCBI Taxonomy" id="2937441"/>
    <lineage>
        <taxon>Bacteria</taxon>
        <taxon>Pseudomonadati</taxon>
        <taxon>Pseudomonadota</taxon>
        <taxon>Betaproteobacteria</taxon>
        <taxon>Burkholderiales</taxon>
        <taxon>Sphaerotilaceae</taxon>
        <taxon>Ideonella</taxon>
    </lineage>
</organism>
<dbReference type="RefSeq" id="WP_252769130.1">
    <property type="nucleotide sequence ID" value="NZ_JAMXMC010000004.1"/>
</dbReference>
<gene>
    <name evidence="8" type="primary">gmhB</name>
    <name evidence="8" type="ORF">M0L44_08110</name>
</gene>
<keyword evidence="2 7" id="KW-0963">Cytoplasm</keyword>
<dbReference type="EMBL" id="JAMXMC010000004">
    <property type="protein sequence ID" value="MCO5976671.1"/>
    <property type="molecule type" value="Genomic_DNA"/>
</dbReference>
<comment type="similarity">
    <text evidence="7">Belongs to the gmhB family.</text>
</comment>
<keyword evidence="3" id="KW-0479">Metal-binding</keyword>
<dbReference type="PANTHER" id="PTHR42891:SF1">
    <property type="entry name" value="D-GLYCERO-BETA-D-MANNO-HEPTOSE-1,7-BISPHOSPHATE 7-PHOSPHATASE"/>
    <property type="match status" value="1"/>
</dbReference>